<keyword evidence="3" id="KW-1185">Reference proteome</keyword>
<dbReference type="NCBIfam" id="TIGR02595">
    <property type="entry name" value="PEP_CTERM"/>
    <property type="match status" value="1"/>
</dbReference>
<evidence type="ECO:0000313" key="3">
    <source>
        <dbReference type="Proteomes" id="UP000297258"/>
    </source>
</evidence>
<evidence type="ECO:0000256" key="1">
    <source>
        <dbReference type="SAM" id="MobiDB-lite"/>
    </source>
</evidence>
<accession>A0A4Y9T3P7</accession>
<protein>
    <submittedName>
        <fullName evidence="2">PEP-CTERM sorting domain-containing protein</fullName>
    </submittedName>
</protein>
<feature type="region of interest" description="Disordered" evidence="1">
    <location>
        <begin position="20"/>
        <end position="40"/>
    </location>
</feature>
<proteinExistence type="predicted"/>
<reference evidence="2 3" key="1">
    <citation type="submission" date="2019-03" db="EMBL/GenBank/DDBJ databases">
        <title>Draft genome of Massilia hortus sp. nov., a novel bacterial species of the Oxalobacteraceae family.</title>
        <authorList>
            <person name="Peta V."/>
            <person name="Raths R."/>
            <person name="Bucking H."/>
        </authorList>
    </citation>
    <scope>NUCLEOTIDE SEQUENCE [LARGE SCALE GENOMIC DNA]</scope>
    <source>
        <strain evidence="2 3">ONC3</strain>
    </source>
</reference>
<sequence length="243" mass="27373">MQQIRLRGDTAHRTALLFQQSPLERSQHAHPGPSRLSDHESECAMKRKQLYLTGLLLFSAVAARAEPSRWEFSYTGFLHEFSGTDATPISEFDPTHVIRGVFIGEDLNHDNVLDLSEISKLVINNYDYIACPPGPDDIRCRIDRFSFALDGGLDFSIYRGGREPPLAYYWENTFETGNAEHFFSIFARAGVSWDTYYRWTPETAFTIQSVVPEPGQYAMLAAGLLAATGLRTRRQRKSLGSGS</sequence>
<evidence type="ECO:0000313" key="2">
    <source>
        <dbReference type="EMBL" id="TFW32779.1"/>
    </source>
</evidence>
<dbReference type="Proteomes" id="UP000297258">
    <property type="component" value="Unassembled WGS sequence"/>
</dbReference>
<dbReference type="EMBL" id="SPUM01000048">
    <property type="protein sequence ID" value="TFW32779.1"/>
    <property type="molecule type" value="Genomic_DNA"/>
</dbReference>
<name>A0A4Y9T3P7_9BURK</name>
<dbReference type="InterPro" id="IPR018247">
    <property type="entry name" value="EF_Hand_1_Ca_BS"/>
</dbReference>
<comment type="caution">
    <text evidence="2">The sequence shown here is derived from an EMBL/GenBank/DDBJ whole genome shotgun (WGS) entry which is preliminary data.</text>
</comment>
<organism evidence="2 3">
    <name type="scientific">Massilia horti</name>
    <dbReference type="NCBI Taxonomy" id="2562153"/>
    <lineage>
        <taxon>Bacteria</taxon>
        <taxon>Pseudomonadati</taxon>
        <taxon>Pseudomonadota</taxon>
        <taxon>Betaproteobacteria</taxon>
        <taxon>Burkholderiales</taxon>
        <taxon>Oxalobacteraceae</taxon>
        <taxon>Telluria group</taxon>
        <taxon>Massilia</taxon>
    </lineage>
</organism>
<gene>
    <name evidence="2" type="ORF">E4O92_08880</name>
</gene>
<dbReference type="AlphaFoldDB" id="A0A4Y9T3P7"/>
<dbReference type="OrthoDB" id="8708394at2"/>
<dbReference type="InterPro" id="IPR013424">
    <property type="entry name" value="Ice-binding_C"/>
</dbReference>
<dbReference type="PROSITE" id="PS00018">
    <property type="entry name" value="EF_HAND_1"/>
    <property type="match status" value="1"/>
</dbReference>